<dbReference type="InterPro" id="IPR000953">
    <property type="entry name" value="Chromo/chromo_shadow_dom"/>
</dbReference>
<reference evidence="2 3" key="1">
    <citation type="submission" date="2022-06" db="EMBL/GenBank/DDBJ databases">
        <title>Isolation of gut microbiota from human fecal samples.</title>
        <authorList>
            <person name="Pamer E.G."/>
            <person name="Barat B."/>
            <person name="Waligurski E."/>
            <person name="Medina S."/>
            <person name="Paddock L."/>
            <person name="Mostad J."/>
        </authorList>
    </citation>
    <scope>NUCLEOTIDE SEQUENCE [LARGE SCALE GENOMIC DNA]</scope>
    <source>
        <strain evidence="2 3">DFI.7.95</strain>
    </source>
</reference>
<feature type="domain" description="Chromo" evidence="1">
    <location>
        <begin position="67"/>
        <end position="118"/>
    </location>
</feature>
<gene>
    <name evidence="2" type="ORF">NE686_18170</name>
</gene>
<dbReference type="PROSITE" id="PS50013">
    <property type="entry name" value="CHROMO_2"/>
    <property type="match status" value="1"/>
</dbReference>
<keyword evidence="3" id="KW-1185">Reference proteome</keyword>
<protein>
    <recommendedName>
        <fullName evidence="1">Chromo domain-containing protein</fullName>
    </recommendedName>
</protein>
<evidence type="ECO:0000313" key="3">
    <source>
        <dbReference type="Proteomes" id="UP001524478"/>
    </source>
</evidence>
<evidence type="ECO:0000313" key="2">
    <source>
        <dbReference type="EMBL" id="MCQ4925033.1"/>
    </source>
</evidence>
<comment type="caution">
    <text evidence="2">The sequence shown here is derived from an EMBL/GenBank/DDBJ whole genome shotgun (WGS) entry which is preliminary data.</text>
</comment>
<dbReference type="EMBL" id="JANGAC010000017">
    <property type="protein sequence ID" value="MCQ4925033.1"/>
    <property type="molecule type" value="Genomic_DNA"/>
</dbReference>
<proteinExistence type="predicted"/>
<sequence>MNLPEVHERVMIVQNAEGELGLKIYSEYLKDSGITMDEAVNIYSQCILNLSRVDKDESKIFISDTHKEVEKILSEVSKKFNLTYGEKVKILASRIQNESKYIIRWERHKDFEKEGDWA</sequence>
<name>A0ABT1SEW6_9FIRM</name>
<accession>A0ABT1SEW6</accession>
<dbReference type="Proteomes" id="UP001524478">
    <property type="component" value="Unassembled WGS sequence"/>
</dbReference>
<dbReference type="RefSeq" id="WP_256312625.1">
    <property type="nucleotide sequence ID" value="NZ_JANGAC010000017.1"/>
</dbReference>
<organism evidence="2 3">
    <name type="scientific">Tissierella carlieri</name>
    <dbReference type="NCBI Taxonomy" id="689904"/>
    <lineage>
        <taxon>Bacteria</taxon>
        <taxon>Bacillati</taxon>
        <taxon>Bacillota</taxon>
        <taxon>Tissierellia</taxon>
        <taxon>Tissierellales</taxon>
        <taxon>Tissierellaceae</taxon>
        <taxon>Tissierella</taxon>
    </lineage>
</organism>
<evidence type="ECO:0000259" key="1">
    <source>
        <dbReference type="PROSITE" id="PS50013"/>
    </source>
</evidence>